<feature type="compositionally biased region" description="Basic and acidic residues" evidence="1">
    <location>
        <begin position="7"/>
        <end position="30"/>
    </location>
</feature>
<keyword evidence="3" id="KW-1185">Reference proteome</keyword>
<gene>
    <name evidence="2" type="ORF">T11_520</name>
</gene>
<accession>A0A0V1DQ34</accession>
<evidence type="ECO:0000313" key="2">
    <source>
        <dbReference type="EMBL" id="KRY63398.1"/>
    </source>
</evidence>
<dbReference type="EMBL" id="JYDP01008646">
    <property type="protein sequence ID" value="KRY63398.1"/>
    <property type="molecule type" value="Genomic_DNA"/>
</dbReference>
<evidence type="ECO:0000313" key="3">
    <source>
        <dbReference type="Proteomes" id="UP000055024"/>
    </source>
</evidence>
<name>A0A0V1DQ34_9BILA</name>
<reference evidence="2 3" key="1">
    <citation type="submission" date="2015-01" db="EMBL/GenBank/DDBJ databases">
        <title>Evolution of Trichinella species and genotypes.</title>
        <authorList>
            <person name="Korhonen P.K."/>
            <person name="Edoardo P."/>
            <person name="Giuseppe L.R."/>
            <person name="Gasser R.B."/>
        </authorList>
    </citation>
    <scope>NUCLEOTIDE SEQUENCE [LARGE SCALE GENOMIC DNA]</scope>
    <source>
        <strain evidence="2">ISS1029</strain>
    </source>
</reference>
<feature type="non-terminal residue" evidence="2">
    <location>
        <position position="30"/>
    </location>
</feature>
<feature type="region of interest" description="Disordered" evidence="1">
    <location>
        <begin position="1"/>
        <end position="30"/>
    </location>
</feature>
<proteinExistence type="predicted"/>
<dbReference type="Proteomes" id="UP000055024">
    <property type="component" value="Unassembled WGS sequence"/>
</dbReference>
<organism evidence="2 3">
    <name type="scientific">Trichinella zimbabwensis</name>
    <dbReference type="NCBI Taxonomy" id="268475"/>
    <lineage>
        <taxon>Eukaryota</taxon>
        <taxon>Metazoa</taxon>
        <taxon>Ecdysozoa</taxon>
        <taxon>Nematoda</taxon>
        <taxon>Enoplea</taxon>
        <taxon>Dorylaimia</taxon>
        <taxon>Trichinellida</taxon>
        <taxon>Trichinellidae</taxon>
        <taxon>Trichinella</taxon>
    </lineage>
</organism>
<comment type="caution">
    <text evidence="2">The sequence shown here is derived from an EMBL/GenBank/DDBJ whole genome shotgun (WGS) entry which is preliminary data.</text>
</comment>
<evidence type="ECO:0000256" key="1">
    <source>
        <dbReference type="SAM" id="MobiDB-lite"/>
    </source>
</evidence>
<dbReference type="AlphaFoldDB" id="A0A0V1DQ34"/>
<protein>
    <submittedName>
        <fullName evidence="2">Uncharacterized protein</fullName>
    </submittedName>
</protein>
<sequence>MLTANHWTEHRVPNGGVRERMEGAERVCNP</sequence>